<dbReference type="AlphaFoldDB" id="A0AAD7XR60"/>
<name>A0AAD7XR60_9STRA</name>
<evidence type="ECO:0000259" key="2">
    <source>
        <dbReference type="PROSITE" id="PS50848"/>
    </source>
</evidence>
<feature type="chain" id="PRO_5042148670" description="START domain-containing protein" evidence="1">
    <location>
        <begin position="19"/>
        <end position="544"/>
    </location>
</feature>
<evidence type="ECO:0000313" key="3">
    <source>
        <dbReference type="EMBL" id="KAJ8612555.1"/>
    </source>
</evidence>
<keyword evidence="1" id="KW-0732">Signal</keyword>
<keyword evidence="4" id="KW-1185">Reference proteome</keyword>
<dbReference type="PANTHER" id="PTHR19308">
    <property type="entry name" value="PHOSPHATIDYLCHOLINE TRANSFER PROTEIN"/>
    <property type="match status" value="1"/>
</dbReference>
<dbReference type="PANTHER" id="PTHR19308:SF14">
    <property type="entry name" value="START DOMAIN-CONTAINING PROTEIN"/>
    <property type="match status" value="1"/>
</dbReference>
<evidence type="ECO:0000256" key="1">
    <source>
        <dbReference type="SAM" id="SignalP"/>
    </source>
</evidence>
<evidence type="ECO:0000313" key="4">
    <source>
        <dbReference type="Proteomes" id="UP001230188"/>
    </source>
</evidence>
<dbReference type="SUPFAM" id="SSF55961">
    <property type="entry name" value="Bet v1-like"/>
    <property type="match status" value="2"/>
</dbReference>
<feature type="domain" description="START" evidence="2">
    <location>
        <begin position="65"/>
        <end position="263"/>
    </location>
</feature>
<comment type="caution">
    <text evidence="3">The sequence shown here is derived from an EMBL/GenBank/DDBJ whole genome shotgun (WGS) entry which is preliminary data.</text>
</comment>
<organism evidence="3 4">
    <name type="scientific">Chrysophaeum taylorii</name>
    <dbReference type="NCBI Taxonomy" id="2483200"/>
    <lineage>
        <taxon>Eukaryota</taxon>
        <taxon>Sar</taxon>
        <taxon>Stramenopiles</taxon>
        <taxon>Ochrophyta</taxon>
        <taxon>Pelagophyceae</taxon>
        <taxon>Pelagomonadales</taxon>
        <taxon>Pelagomonadaceae</taxon>
        <taxon>Chrysophaeum</taxon>
    </lineage>
</organism>
<dbReference type="EMBL" id="JAQMWT010000047">
    <property type="protein sequence ID" value="KAJ8612555.1"/>
    <property type="molecule type" value="Genomic_DNA"/>
</dbReference>
<feature type="signal peptide" evidence="1">
    <location>
        <begin position="1"/>
        <end position="18"/>
    </location>
</feature>
<dbReference type="InterPro" id="IPR023393">
    <property type="entry name" value="START-like_dom_sf"/>
</dbReference>
<dbReference type="GO" id="GO:0005737">
    <property type="term" value="C:cytoplasm"/>
    <property type="evidence" value="ECO:0007669"/>
    <property type="project" value="UniProtKB-ARBA"/>
</dbReference>
<accession>A0AAD7XR60</accession>
<gene>
    <name evidence="3" type="ORF">CTAYLR_003737</name>
</gene>
<sequence>MASAAALVAMVAFVFVFASPAAVVRELAIFLSGAMIGVWYDRTTEADDGKAGNEEEVEERVVVVQKDDASVARSLARAIATIEASAVNPGEQGWTRWGVKNEVEVWFKIDRRTGVKHSLGVATVEAPLEATLKALEDETCKRHYDRQWKRTTVLRECAPDALEQALGVNGVSTFVVRRDEYVAIFPTQARDAVVAYARLETESVGVLALTSLDDGSCPVDPAYVRMHIHCGGYRCERIDATKTRVTSLVALDPKGSVPKSVVNFVAFDRPMALARLRRTTVVMQPSLWGRPSTPRNNNDDDVQAIEAALATLLLADADPRGAGWTREPSSDFDGIQVWFQKEKFALTRGVVRADVRTVYDAIDTGTTKLDRMREASKSLREPLATPEKFDSGRLVRARPSPRLWLGYKAVFPTSPRDALLAITDAVDPVSGTRVRWSTSIKPPSGGPFATPDPPRVRMNVVVTGFILRPQDNDHTHVTALSMVDPAGGLPPRLTLRLAKSRAKQIATVRTLVDELKARRRTAADDSSSQLVVVGPPTMATASSA</sequence>
<reference evidence="3" key="1">
    <citation type="submission" date="2023-01" db="EMBL/GenBank/DDBJ databases">
        <title>Metagenome sequencing of chrysophaentin producing Chrysophaeum taylorii.</title>
        <authorList>
            <person name="Davison J."/>
            <person name="Bewley C."/>
        </authorList>
    </citation>
    <scope>NUCLEOTIDE SEQUENCE</scope>
    <source>
        <strain evidence="3">NIES-1699</strain>
    </source>
</reference>
<protein>
    <recommendedName>
        <fullName evidence="2">START domain-containing protein</fullName>
    </recommendedName>
</protein>
<dbReference type="InterPro" id="IPR002913">
    <property type="entry name" value="START_lipid-bd_dom"/>
</dbReference>
<dbReference type="PROSITE" id="PS50848">
    <property type="entry name" value="START"/>
    <property type="match status" value="1"/>
</dbReference>
<dbReference type="Pfam" id="PF01852">
    <property type="entry name" value="START"/>
    <property type="match status" value="2"/>
</dbReference>
<proteinExistence type="predicted"/>
<dbReference type="Gene3D" id="3.30.530.20">
    <property type="match status" value="2"/>
</dbReference>
<dbReference type="GO" id="GO:0008289">
    <property type="term" value="F:lipid binding"/>
    <property type="evidence" value="ECO:0007669"/>
    <property type="project" value="InterPro"/>
</dbReference>
<dbReference type="InterPro" id="IPR051213">
    <property type="entry name" value="START_lipid_transfer"/>
</dbReference>
<dbReference type="CDD" id="cd00177">
    <property type="entry name" value="START"/>
    <property type="match status" value="1"/>
</dbReference>
<dbReference type="Proteomes" id="UP001230188">
    <property type="component" value="Unassembled WGS sequence"/>
</dbReference>